<evidence type="ECO:0000313" key="1">
    <source>
        <dbReference type="EMBL" id="GAA4522520.1"/>
    </source>
</evidence>
<sequence>MIVITLGSERIVDPTDDDLGRDRIGYSPTMSPLALYDASHGAWHLGERAHREHFALMTFDGVGVLAVEINHIAPVAATSGSREGSRRSVIHGQVLAAGHPVYDAYIGKPAPIPPQRNPIGYYDAPEEQTPCLCGCGETTPAGKDFIPGHDQTALHDRVRQIGTVQDFIGWFDRTHGNWPDINVIYEPVRLEDGTPSGESARQRHRLGCGHFYLDSSGKILNTPRIATAEEMASLKPCKTCKDASAKAALAR</sequence>
<dbReference type="EMBL" id="BAABHF010000088">
    <property type="protein sequence ID" value="GAA4522520.1"/>
    <property type="molecule type" value="Genomic_DNA"/>
</dbReference>
<keyword evidence="2" id="KW-1185">Reference proteome</keyword>
<dbReference type="RefSeq" id="WP_345475890.1">
    <property type="nucleotide sequence ID" value="NZ_BAABHF010000088.1"/>
</dbReference>
<name>A0ABP8R9K9_9ACTN</name>
<proteinExistence type="predicted"/>
<protein>
    <submittedName>
        <fullName evidence="1">Uncharacterized protein</fullName>
    </submittedName>
</protein>
<comment type="caution">
    <text evidence="1">The sequence shown here is derived from an EMBL/GenBank/DDBJ whole genome shotgun (WGS) entry which is preliminary data.</text>
</comment>
<dbReference type="Proteomes" id="UP001500503">
    <property type="component" value="Unassembled WGS sequence"/>
</dbReference>
<evidence type="ECO:0000313" key="2">
    <source>
        <dbReference type="Proteomes" id="UP001500503"/>
    </source>
</evidence>
<reference evidence="2" key="1">
    <citation type="journal article" date="2019" name="Int. J. Syst. Evol. Microbiol.">
        <title>The Global Catalogue of Microorganisms (GCM) 10K type strain sequencing project: providing services to taxonomists for standard genome sequencing and annotation.</title>
        <authorList>
            <consortium name="The Broad Institute Genomics Platform"/>
            <consortium name="The Broad Institute Genome Sequencing Center for Infectious Disease"/>
            <person name="Wu L."/>
            <person name="Ma J."/>
        </authorList>
    </citation>
    <scope>NUCLEOTIDE SEQUENCE [LARGE SCALE GENOMIC DNA]</scope>
    <source>
        <strain evidence="2">JCM 17933</strain>
    </source>
</reference>
<accession>A0ABP8R9K9</accession>
<organism evidence="1 2">
    <name type="scientific">Actinoallomurus oryzae</name>
    <dbReference type="NCBI Taxonomy" id="502180"/>
    <lineage>
        <taxon>Bacteria</taxon>
        <taxon>Bacillati</taxon>
        <taxon>Actinomycetota</taxon>
        <taxon>Actinomycetes</taxon>
        <taxon>Streptosporangiales</taxon>
        <taxon>Thermomonosporaceae</taxon>
        <taxon>Actinoallomurus</taxon>
    </lineage>
</organism>
<gene>
    <name evidence="1" type="ORF">GCM10023191_101880</name>
</gene>